<comment type="caution">
    <text evidence="2">The sequence shown here is derived from an EMBL/GenBank/DDBJ whole genome shotgun (WGS) entry which is preliminary data.</text>
</comment>
<evidence type="ECO:0008006" key="4">
    <source>
        <dbReference type="Google" id="ProtNLM"/>
    </source>
</evidence>
<protein>
    <recommendedName>
        <fullName evidence="4">DUF4194 domain-containing protein</fullName>
    </recommendedName>
</protein>
<evidence type="ECO:0000256" key="1">
    <source>
        <dbReference type="SAM" id="MobiDB-lite"/>
    </source>
</evidence>
<dbReference type="InterPro" id="IPR025449">
    <property type="entry name" value="JetB"/>
</dbReference>
<dbReference type="RefSeq" id="WP_110386204.1">
    <property type="nucleotide sequence ID" value="NZ_JACHVZ010000018.1"/>
</dbReference>
<name>A0ABR6FV06_9BURK</name>
<feature type="region of interest" description="Disordered" evidence="1">
    <location>
        <begin position="1"/>
        <end position="20"/>
    </location>
</feature>
<organism evidence="2 3">
    <name type="scientific">Paraburkholderia silvatlantica</name>
    <dbReference type="NCBI Taxonomy" id="321895"/>
    <lineage>
        <taxon>Bacteria</taxon>
        <taxon>Pseudomonadati</taxon>
        <taxon>Pseudomonadota</taxon>
        <taxon>Betaproteobacteria</taxon>
        <taxon>Burkholderiales</taxon>
        <taxon>Burkholderiaceae</taxon>
        <taxon>Paraburkholderia</taxon>
    </lineage>
</organism>
<reference evidence="2 3" key="1">
    <citation type="submission" date="2020-08" db="EMBL/GenBank/DDBJ databases">
        <title>Genomic Encyclopedia of Type Strains, Phase IV (KMG-V): Genome sequencing to study the core and pangenomes of soil and plant-associated prokaryotes.</title>
        <authorList>
            <person name="Whitman W."/>
        </authorList>
    </citation>
    <scope>NUCLEOTIDE SEQUENCE [LARGE SCALE GENOMIC DNA]</scope>
    <source>
        <strain evidence="2 3">SRMrh-85</strain>
    </source>
</reference>
<accession>A0ABR6FV06</accession>
<dbReference type="EMBL" id="JACHVZ010000018">
    <property type="protein sequence ID" value="MBB2931278.1"/>
    <property type="molecule type" value="Genomic_DNA"/>
</dbReference>
<evidence type="ECO:0000313" key="3">
    <source>
        <dbReference type="Proteomes" id="UP000533533"/>
    </source>
</evidence>
<proteinExistence type="predicted"/>
<gene>
    <name evidence="2" type="ORF">FHX59_005748</name>
</gene>
<feature type="compositionally biased region" description="Basic residues" evidence="1">
    <location>
        <begin position="1"/>
        <end position="10"/>
    </location>
</feature>
<dbReference type="Proteomes" id="UP000533533">
    <property type="component" value="Unassembled WGS sequence"/>
</dbReference>
<keyword evidence="3" id="KW-1185">Reference proteome</keyword>
<feature type="compositionally biased region" description="Acidic residues" evidence="1">
    <location>
        <begin position="273"/>
        <end position="287"/>
    </location>
</feature>
<evidence type="ECO:0000313" key="2">
    <source>
        <dbReference type="EMBL" id="MBB2931278.1"/>
    </source>
</evidence>
<sequence>MTSISKRHSRQPAFRRMGGGTEFRTGIADVIDDAPEVSDLDGREELFDERDDEPHRPVDGGQERALFEGDSSTLPYDVRRAYALLLRGPSIDERHSRLWPVLIDHELRLRQLLHAAFLDLVIDREQKIAFARPVYAPELDVPQLLREVRLTFVDSALVLFLRMELTLAEAEGRRATISRSEMVDHLKAYEASDNVDRARFSRQVEAAIEKAKKYNFLRLIRNSGDRFEVSPALKLVFSHEQISELSLTYRRIREQADGRPAVDDGAGSMPSVDEPDEFDEDSVTDGE</sequence>
<feature type="region of interest" description="Disordered" evidence="1">
    <location>
        <begin position="256"/>
        <end position="287"/>
    </location>
</feature>
<dbReference type="Pfam" id="PF13835">
    <property type="entry name" value="DUF4194"/>
    <property type="match status" value="1"/>
</dbReference>